<dbReference type="Proteomes" id="UP000053958">
    <property type="component" value="Unassembled WGS sequence"/>
</dbReference>
<evidence type="ECO:0000256" key="7">
    <source>
        <dbReference type="ARBA" id="ARBA00022651"/>
    </source>
</evidence>
<dbReference type="OrthoDB" id="195678at2759"/>
<comment type="subcellular location">
    <subcellularLocation>
        <location evidence="2">Secreted</location>
    </subcellularLocation>
</comment>
<dbReference type="GeneID" id="25320656"/>
<evidence type="ECO:0000256" key="2">
    <source>
        <dbReference type="ARBA" id="ARBA00004613"/>
    </source>
</evidence>
<dbReference type="EC" id="3.2.1.99" evidence="5 15"/>
<evidence type="ECO:0000256" key="13">
    <source>
        <dbReference type="ARBA" id="ARBA00023326"/>
    </source>
</evidence>
<dbReference type="SUPFAM" id="SSF75005">
    <property type="entry name" value="Arabinanase/levansucrase/invertase"/>
    <property type="match status" value="1"/>
</dbReference>
<evidence type="ECO:0000256" key="6">
    <source>
        <dbReference type="ARBA" id="ARBA00022525"/>
    </source>
</evidence>
<dbReference type="InterPro" id="IPR023296">
    <property type="entry name" value="Glyco_hydro_beta-prop_sf"/>
</dbReference>
<sequence length="365" mass="39860">MCLTFALWGLAGLFLLPLSSSSAVPYNNYRKVTAFPPPHTTGLQIHDPSVIKVNNTYYAYGVGPHINISRATSLDGPWTNIGSLLGNKLSVIEKGDRFMPWAPDVIEFNGTFYCYYSVSTAGCRDSAIGVATSHSPEPGAWIDHGVIVQSGTGKGSDVRPFNSSNTIDASVILVGNSAYLTFGSFWTGIWQVRLNKDLISADWKDPASLDAVQLAYEPRPIDPGGTDPNPLCRDETGAHPVEGSFISYRKPWYYLWFSHGKCCEIDPNKLPDDGEEYSIRVGRSTSPRGPFIDRAGIDLVKGGGTVVYGSNGHVYAPGGQGILRDGDVDILYYHYLNRSVGYAFNDARMGYNFLEYDADGWPVAV</sequence>
<feature type="signal peptide" evidence="18">
    <location>
        <begin position="1"/>
        <end position="21"/>
    </location>
</feature>
<keyword evidence="12 15" id="KW-0326">Glycosidase</keyword>
<evidence type="ECO:0000256" key="15">
    <source>
        <dbReference type="PIRNR" id="PIRNR026534"/>
    </source>
</evidence>
<evidence type="ECO:0000256" key="8">
    <source>
        <dbReference type="ARBA" id="ARBA00022729"/>
    </source>
</evidence>
<reference evidence="19 20" key="1">
    <citation type="submission" date="2015-04" db="EMBL/GenBank/DDBJ databases">
        <authorList>
            <person name="Heijne W.H."/>
            <person name="Fedorova N.D."/>
            <person name="Nierman W.C."/>
            <person name="Vollebregt A.W."/>
            <person name="Zhao Z."/>
            <person name="Wu L."/>
            <person name="Kumar M."/>
            <person name="Stam H."/>
            <person name="van den Berg M.A."/>
            <person name="Pel H.J."/>
        </authorList>
    </citation>
    <scope>NUCLEOTIDE SEQUENCE [LARGE SCALE GENOMIC DNA]</scope>
    <source>
        <strain evidence="19 20">CBS 393.64</strain>
    </source>
</reference>
<dbReference type="GO" id="GO:0045493">
    <property type="term" value="P:xylan catabolic process"/>
    <property type="evidence" value="ECO:0007669"/>
    <property type="project" value="UniProtKB-KW"/>
</dbReference>
<dbReference type="UniPathway" id="UPA00667"/>
<evidence type="ECO:0000256" key="18">
    <source>
        <dbReference type="SAM" id="SignalP"/>
    </source>
</evidence>
<dbReference type="Gene3D" id="2.115.10.20">
    <property type="entry name" value="Glycosyl hydrolase domain, family 43"/>
    <property type="match status" value="1"/>
</dbReference>
<comment type="function">
    <text evidence="14">Endo-1,5-alpha-L-arabinanase involved in degradation of pectin. Its preferred substrate is linear 1,5-alpha-L-arabinan.</text>
</comment>
<name>A0A0F4YHT8_RASE3</name>
<keyword evidence="10" id="KW-0325">Glycoprotein</keyword>
<dbReference type="InterPro" id="IPR006710">
    <property type="entry name" value="Glyco_hydro_43"/>
</dbReference>
<evidence type="ECO:0000256" key="14">
    <source>
        <dbReference type="ARBA" id="ARBA00025221"/>
    </source>
</evidence>
<dbReference type="EMBL" id="LASV01000587">
    <property type="protein sequence ID" value="KKA17660.1"/>
    <property type="molecule type" value="Genomic_DNA"/>
</dbReference>
<keyword evidence="13" id="KW-0624">Polysaccharide degradation</keyword>
<dbReference type="AlphaFoldDB" id="A0A0F4YHT8"/>
<evidence type="ECO:0000256" key="5">
    <source>
        <dbReference type="ARBA" id="ARBA00012586"/>
    </source>
</evidence>
<accession>A0A0F4YHT8</accession>
<dbReference type="GO" id="GO:0005576">
    <property type="term" value="C:extracellular region"/>
    <property type="evidence" value="ECO:0007669"/>
    <property type="project" value="UniProtKB-SubCell"/>
</dbReference>
<keyword evidence="9 15" id="KW-0378">Hydrolase</keyword>
<comment type="catalytic activity">
    <reaction evidence="1 15">
        <text>Endohydrolysis of (1-&gt;5)-alpha-arabinofuranosidic linkages in (1-&gt;5)-arabinans.</text>
        <dbReference type="EC" id="3.2.1.99"/>
    </reaction>
</comment>
<keyword evidence="11" id="KW-0119">Carbohydrate metabolism</keyword>
<dbReference type="GO" id="GO:0031222">
    <property type="term" value="P:arabinan catabolic process"/>
    <property type="evidence" value="ECO:0007669"/>
    <property type="project" value="UniProtKB-UniPathway"/>
</dbReference>
<dbReference type="InterPro" id="IPR016840">
    <property type="entry name" value="Glyco_hydro_43_endo_a_Ara-ase"/>
</dbReference>
<dbReference type="PANTHER" id="PTHR43301:SF4">
    <property type="entry name" value="ARABINAN ENDO-1,5-ALPHA-L-ARABINOSIDASE B"/>
    <property type="match status" value="1"/>
</dbReference>
<keyword evidence="8 18" id="KW-0732">Signal</keyword>
<keyword evidence="20" id="KW-1185">Reference proteome</keyword>
<comment type="caution">
    <text evidence="19">The sequence shown here is derived from an EMBL/GenBank/DDBJ whole genome shotgun (WGS) entry which is preliminary data.</text>
</comment>
<dbReference type="RefSeq" id="XP_013324272.1">
    <property type="nucleotide sequence ID" value="XM_013468818.1"/>
</dbReference>
<dbReference type="STRING" id="1408163.A0A0F4YHT8"/>
<comment type="similarity">
    <text evidence="4 15">Belongs to the glycosyl hydrolase 43 family.</text>
</comment>
<dbReference type="Pfam" id="PF04616">
    <property type="entry name" value="Glyco_hydro_43"/>
    <property type="match status" value="1"/>
</dbReference>
<evidence type="ECO:0000256" key="9">
    <source>
        <dbReference type="ARBA" id="ARBA00022801"/>
    </source>
</evidence>
<comment type="pathway">
    <text evidence="3 15">Glycan metabolism; L-arabinan degradation.</text>
</comment>
<evidence type="ECO:0000256" key="1">
    <source>
        <dbReference type="ARBA" id="ARBA00000375"/>
    </source>
</evidence>
<proteinExistence type="inferred from homology"/>
<keyword evidence="7" id="KW-0858">Xylan degradation</keyword>
<evidence type="ECO:0000313" key="20">
    <source>
        <dbReference type="Proteomes" id="UP000053958"/>
    </source>
</evidence>
<evidence type="ECO:0000256" key="17">
    <source>
        <dbReference type="PIRSR" id="PIRSR606710-2"/>
    </source>
</evidence>
<evidence type="ECO:0000256" key="16">
    <source>
        <dbReference type="PIRSR" id="PIRSR606710-1"/>
    </source>
</evidence>
<evidence type="ECO:0000256" key="11">
    <source>
        <dbReference type="ARBA" id="ARBA00023277"/>
    </source>
</evidence>
<feature type="active site" description="Proton acceptor" evidence="16">
    <location>
        <position position="47"/>
    </location>
</feature>
<protein>
    <recommendedName>
        <fullName evidence="5 15">Arabinan endo-1,5-alpha-L-arabinosidase</fullName>
        <ecNumber evidence="5 15">3.2.1.99</ecNumber>
    </recommendedName>
</protein>
<evidence type="ECO:0000256" key="10">
    <source>
        <dbReference type="ARBA" id="ARBA00023180"/>
    </source>
</evidence>
<evidence type="ECO:0000313" key="19">
    <source>
        <dbReference type="EMBL" id="KKA17660.1"/>
    </source>
</evidence>
<gene>
    <name evidence="19" type="ORF">T310_8396</name>
</gene>
<evidence type="ECO:0000256" key="3">
    <source>
        <dbReference type="ARBA" id="ARBA00004834"/>
    </source>
</evidence>
<keyword evidence="6" id="KW-0964">Secreted</keyword>
<dbReference type="GO" id="GO:0046558">
    <property type="term" value="F:arabinan endo-1,5-alpha-L-arabinosidase activity"/>
    <property type="evidence" value="ECO:0007669"/>
    <property type="project" value="UniProtKB-EC"/>
</dbReference>
<evidence type="ECO:0000256" key="12">
    <source>
        <dbReference type="ARBA" id="ARBA00023295"/>
    </source>
</evidence>
<dbReference type="PANTHER" id="PTHR43301">
    <property type="entry name" value="ARABINAN ENDO-1,5-ALPHA-L-ARABINOSIDASE"/>
    <property type="match status" value="1"/>
</dbReference>
<dbReference type="InterPro" id="IPR050727">
    <property type="entry name" value="GH43_arabinanases"/>
</dbReference>
<evidence type="ECO:0000256" key="4">
    <source>
        <dbReference type="ARBA" id="ARBA00009865"/>
    </source>
</evidence>
<dbReference type="PIRSF" id="PIRSF026534">
    <property type="entry name" value="Endo_alpha-L-arabinosidase"/>
    <property type="match status" value="1"/>
</dbReference>
<feature type="chain" id="PRO_5002481543" description="Arabinan endo-1,5-alpha-L-arabinosidase" evidence="18">
    <location>
        <begin position="22"/>
        <end position="365"/>
    </location>
</feature>
<feature type="site" description="Important for catalytic activity, responsible for pKa modulation of the active site Glu and correct orientation of both the proton donor and substrate" evidence="17">
    <location>
        <position position="168"/>
    </location>
</feature>
<dbReference type="CDD" id="cd18831">
    <property type="entry name" value="GH43_AnAbnA-like"/>
    <property type="match status" value="1"/>
</dbReference>
<feature type="active site" description="Proton donor" evidence="16">
    <location>
        <position position="242"/>
    </location>
</feature>
<organism evidence="19 20">
    <name type="scientific">Rasamsonia emersonii (strain ATCC 16479 / CBS 393.64 / IMI 116815)</name>
    <dbReference type="NCBI Taxonomy" id="1408163"/>
    <lineage>
        <taxon>Eukaryota</taxon>
        <taxon>Fungi</taxon>
        <taxon>Dikarya</taxon>
        <taxon>Ascomycota</taxon>
        <taxon>Pezizomycotina</taxon>
        <taxon>Eurotiomycetes</taxon>
        <taxon>Eurotiomycetidae</taxon>
        <taxon>Eurotiales</taxon>
        <taxon>Trichocomaceae</taxon>
        <taxon>Rasamsonia</taxon>
    </lineage>
</organism>